<dbReference type="CDD" id="cd16751">
    <property type="entry name" value="RING-HC_SIAH1"/>
    <property type="match status" value="1"/>
</dbReference>
<evidence type="ECO:0000256" key="10">
    <source>
        <dbReference type="RuleBase" id="RU201113"/>
    </source>
</evidence>
<dbReference type="Pfam" id="PF21362">
    <property type="entry name" value="Sina_RING"/>
    <property type="match status" value="1"/>
</dbReference>
<protein>
    <recommendedName>
        <fullName evidence="10">E3 ubiquitin-protein ligase</fullName>
        <ecNumber evidence="10">2.3.2.27</ecNumber>
    </recommendedName>
</protein>
<evidence type="ECO:0000256" key="4">
    <source>
        <dbReference type="ARBA" id="ARBA00022679"/>
    </source>
</evidence>
<evidence type="ECO:0000256" key="1">
    <source>
        <dbReference type="ARBA" id="ARBA00000900"/>
    </source>
</evidence>
<feature type="compositionally biased region" description="Polar residues" evidence="11">
    <location>
        <begin position="1"/>
        <end position="14"/>
    </location>
</feature>
<dbReference type="InterPro" id="IPR049548">
    <property type="entry name" value="Sina-like_RING"/>
</dbReference>
<feature type="region of interest" description="Disordered" evidence="11">
    <location>
        <begin position="1"/>
        <end position="38"/>
    </location>
</feature>
<keyword evidence="5 10" id="KW-0479">Metal-binding</keyword>
<proteinExistence type="inferred from homology"/>
<dbReference type="GO" id="GO:0061630">
    <property type="term" value="F:ubiquitin protein ligase activity"/>
    <property type="evidence" value="ECO:0007669"/>
    <property type="project" value="UniProtKB-EC"/>
</dbReference>
<dbReference type="PANTHER" id="PTHR45877">
    <property type="entry name" value="E3 UBIQUITIN-PROTEIN LIGASE SIAH2"/>
    <property type="match status" value="1"/>
</dbReference>
<dbReference type="InterPro" id="IPR013083">
    <property type="entry name" value="Znf_RING/FYVE/PHD"/>
</dbReference>
<dbReference type="InterPro" id="IPR029070">
    <property type="entry name" value="Chitinase_insertion_sf"/>
</dbReference>
<dbReference type="InterPro" id="IPR017853">
    <property type="entry name" value="GH"/>
</dbReference>
<keyword evidence="4" id="KW-0808">Transferase</keyword>
<dbReference type="SUPFAM" id="SSF51445">
    <property type="entry name" value="(Trans)glycosidases"/>
    <property type="match status" value="3"/>
</dbReference>
<dbReference type="PROSITE" id="PS50089">
    <property type="entry name" value="ZF_RING_2"/>
    <property type="match status" value="1"/>
</dbReference>
<dbReference type="SUPFAM" id="SSF57850">
    <property type="entry name" value="RING/U-box"/>
    <property type="match status" value="1"/>
</dbReference>
<dbReference type="InterPro" id="IPR011583">
    <property type="entry name" value="Chitinase_II/V-like_cat"/>
</dbReference>
<dbReference type="GO" id="GO:0043161">
    <property type="term" value="P:proteasome-mediated ubiquitin-dependent protein catabolic process"/>
    <property type="evidence" value="ECO:0007669"/>
    <property type="project" value="TreeGrafter"/>
</dbReference>
<dbReference type="InParanoid" id="A0A0V1BA27"/>
<evidence type="ECO:0000256" key="3">
    <source>
        <dbReference type="ARBA" id="ARBA00009119"/>
    </source>
</evidence>
<comment type="pathway">
    <text evidence="2 10">Protein modification; protein ubiquitination.</text>
</comment>
<dbReference type="GO" id="GO:0005975">
    <property type="term" value="P:carbohydrate metabolic process"/>
    <property type="evidence" value="ECO:0007669"/>
    <property type="project" value="InterPro"/>
</dbReference>
<feature type="domain" description="GH18" evidence="14">
    <location>
        <begin position="327"/>
        <end position="638"/>
    </location>
</feature>
<dbReference type="Pfam" id="PF21361">
    <property type="entry name" value="Sina_ZnF"/>
    <property type="match status" value="1"/>
</dbReference>
<dbReference type="Gene3D" id="3.30.40.10">
    <property type="entry name" value="Zinc/RING finger domain, C3HC4 (zinc finger)"/>
    <property type="match status" value="2"/>
</dbReference>
<dbReference type="STRING" id="6334.A0A0V1BA27"/>
<organism evidence="15 16">
    <name type="scientific">Trichinella spiralis</name>
    <name type="common">Trichina worm</name>
    <dbReference type="NCBI Taxonomy" id="6334"/>
    <lineage>
        <taxon>Eukaryota</taxon>
        <taxon>Metazoa</taxon>
        <taxon>Ecdysozoa</taxon>
        <taxon>Nematoda</taxon>
        <taxon>Enoplea</taxon>
        <taxon>Dorylaimia</taxon>
        <taxon>Trichinellida</taxon>
        <taxon>Trichinellidae</taxon>
        <taxon>Trichinella</taxon>
    </lineage>
</organism>
<evidence type="ECO:0000256" key="7">
    <source>
        <dbReference type="ARBA" id="ARBA00022786"/>
    </source>
</evidence>
<dbReference type="GO" id="GO:0008061">
    <property type="term" value="F:chitin binding"/>
    <property type="evidence" value="ECO:0007669"/>
    <property type="project" value="InterPro"/>
</dbReference>
<comment type="catalytic activity">
    <reaction evidence="1 10">
        <text>S-ubiquitinyl-[E2 ubiquitin-conjugating enzyme]-L-cysteine + [acceptor protein]-L-lysine = [E2 ubiquitin-conjugating enzyme]-L-cysteine + N(6)-ubiquitinyl-[acceptor protein]-L-lysine.</text>
        <dbReference type="EC" id="2.3.2.27"/>
    </reaction>
</comment>
<evidence type="ECO:0000256" key="11">
    <source>
        <dbReference type="SAM" id="MobiDB-lite"/>
    </source>
</evidence>
<dbReference type="PROSITE" id="PS51081">
    <property type="entry name" value="ZF_SIAH"/>
    <property type="match status" value="1"/>
</dbReference>
<dbReference type="PROSITE" id="PS51910">
    <property type="entry name" value="GH18_2"/>
    <property type="match status" value="2"/>
</dbReference>
<dbReference type="SUPFAM" id="SSF49599">
    <property type="entry name" value="TRAF domain-like"/>
    <property type="match status" value="1"/>
</dbReference>
<dbReference type="GO" id="GO:0016567">
    <property type="term" value="P:protein ubiquitination"/>
    <property type="evidence" value="ECO:0007669"/>
    <property type="project" value="UniProtKB-UniPathway"/>
</dbReference>
<keyword evidence="8 10" id="KW-0862">Zinc</keyword>
<evidence type="ECO:0000259" key="13">
    <source>
        <dbReference type="PROSITE" id="PS51081"/>
    </source>
</evidence>
<comment type="caution">
    <text evidence="15">The sequence shown here is derived from an EMBL/GenBank/DDBJ whole genome shotgun (WGS) entry which is preliminary data.</text>
</comment>
<dbReference type="GO" id="GO:0008270">
    <property type="term" value="F:zinc ion binding"/>
    <property type="evidence" value="ECO:0007669"/>
    <property type="project" value="UniProtKB-KW"/>
</dbReference>
<dbReference type="Proteomes" id="UP000054776">
    <property type="component" value="Unassembled WGS sequence"/>
</dbReference>
<comment type="similarity">
    <text evidence="3 10">Belongs to the SINA (Seven in absentia) family.</text>
</comment>
<dbReference type="InterPro" id="IPR001841">
    <property type="entry name" value="Znf_RING"/>
</dbReference>
<name>A0A0V1BA27_TRISP</name>
<evidence type="ECO:0000256" key="9">
    <source>
        <dbReference type="PROSITE-ProRule" id="PRU00455"/>
    </source>
</evidence>
<dbReference type="Gene3D" id="3.20.20.80">
    <property type="entry name" value="Glycosidases"/>
    <property type="match status" value="4"/>
</dbReference>
<dbReference type="Gene3D" id="3.10.50.10">
    <property type="match status" value="2"/>
</dbReference>
<dbReference type="FunFam" id="3.30.40.10:FF:000041">
    <property type="entry name" value="E3 ubiquitin-protein ligase SINAT3"/>
    <property type="match status" value="1"/>
</dbReference>
<feature type="domain" description="RING-type" evidence="12">
    <location>
        <begin position="54"/>
        <end position="89"/>
    </location>
</feature>
<evidence type="ECO:0000256" key="6">
    <source>
        <dbReference type="ARBA" id="ARBA00022771"/>
    </source>
</evidence>
<keyword evidence="6 9" id="KW-0863">Zinc-finger</keyword>
<comment type="domain">
    <text evidence="10">The RING-type zinc finger domain is essential for ubiquitin ligase activity.</text>
</comment>
<evidence type="ECO:0000256" key="2">
    <source>
        <dbReference type="ARBA" id="ARBA00004906"/>
    </source>
</evidence>
<dbReference type="UniPathway" id="UPA00143"/>
<sequence length="1344" mass="153860">MAGVNTTQISTDVQPTAPAPASSGTAVPTQLSTSSSAHVPQNSCTAEVLSVFECPVCLDYMLPPYLQCQSGHLVCGNCRPKLTCCPTCRGPVPSVRNLVMEKIANSVLFPCKFSSNGCPAAMLYQEKVEHEEACEFRPYSCPCPGASCKWQGNLDAVMPHLVKIHKSITTLQGINLGEDIVFLATDINLPGSVDWVMMQSCFGYHFMLVLEKQEKCDGHQMFYAVVQLIGSRQHAENFLYRLELSSVRRRLCWEATPRSIHEGVANAISQSDCLAFDTNTAQLFADSGNLGINVTITMVPPIFCAYCWMLSTYSYDAVTDVDQNNQCILACHYKPNFDNNPDYADLTASQIPVESCTHLIYESAFVNQFWDVVARHPSEKLYTSSNRSYAWINRLKTKFKSLTTLLAIDISFDVEFYDSLSVRHFRSKLSHSIYRAIEEYAFNGFLLNLPVFAPYSNYIQFLILVLSDLWLNKYLKSLLTFQIILSTRYIHPVSLIEKMHWQEPVVNKLLSAGMMRSKIVVGLSLKVHSFVFLNPNENIVGASVIRNSPDFFNYRHICKVSDADMHEQAYSKYKKSNDRWIAFNDEETIREKVAWVQHKNLGGIALTDVNFDDPTGYCSKSFYTFPLVKMAHSQMGCLHVHAVLSSADDKETKNSQNSDLYEQCVRLCTYTLRNGNEPFEIDNLIKSGCTHLSIYVGKFDSPGNVVYPHLLLNHMELLKIKRANFSAVLLSVHSLDFWKFSSNDTSNNINLFIENVEHIMNEFDFDGVHLHFEFANVIEEYEKLYAEVNFVIFTTCKMEKQKLYNKILNIRQMASNRNKMLFIISLNVNAFINEAEQWLRRADYLNLLLKYYEAESEEFLHLIHRTGNRKKLLIGGALFKHQWSTHSDFCKQLYMSIPEYEDSLLDLIYDNIETIVRKARFATMYGFGGMALLNVHMDDSSGICLQGSKFPCLRAMKENYLCHPRCETLENHCQKSSKKVICYYSTEVDSDAVFSSDLPLKRCTHLAVNILYFFKDRNGELKIHTSWSTMRVLNELLSLRIQHGLKLVAVVQKKHGIHSYNEIIRLMSRDFNHTIFDTVIQDMHLKYLKTQDERWFAEFVRVIELFDFDAVELHFGYIENIQHQHILNILKKLKSELKRNPTASNQCPVEFGFAAEMYPIDLGNKHFVETIYGLFDYITLLSFKSNRGLGIAETNRRIAIEDTISMFEDQGFPVHKLVLALSSFGIQFNLGCGSNVSVEDVLSNLRDHAQYLEYDRKYRMNELCHKVIRKEMKEFISYRHMGAVAYSCNEILFYERPETIRYKARFAAARGLSGIALYRLNDENDCSSCSGIPYCLLDAATADC</sequence>
<evidence type="ECO:0000256" key="5">
    <source>
        <dbReference type="ARBA" id="ARBA00022723"/>
    </source>
</evidence>
<dbReference type="FunFam" id="2.60.210.10:FF:000002">
    <property type="entry name" value="E3 ubiquitin-protein ligase"/>
    <property type="match status" value="1"/>
</dbReference>
<dbReference type="InterPro" id="IPR018121">
    <property type="entry name" value="7-in-absentia-prot_TRAF-dom"/>
</dbReference>
<dbReference type="SMART" id="SM00636">
    <property type="entry name" value="Glyco_18"/>
    <property type="match status" value="1"/>
</dbReference>
<evidence type="ECO:0000259" key="14">
    <source>
        <dbReference type="PROSITE" id="PS51910"/>
    </source>
</evidence>
<evidence type="ECO:0000313" key="15">
    <source>
        <dbReference type="EMBL" id="KRY33860.1"/>
    </source>
</evidence>
<gene>
    <name evidence="15" type="primary">siah1</name>
    <name evidence="15" type="ORF">T01_15990</name>
</gene>
<dbReference type="Pfam" id="PF03145">
    <property type="entry name" value="Sina_TRAF"/>
    <property type="match status" value="1"/>
</dbReference>
<accession>A0A0V1BA27</accession>
<comment type="function">
    <text evidence="10">E3 ubiquitin-protein ligase that mediates ubiquitination and subsequent proteasomal degradation of target proteins. E3 ubiquitin ligases accept ubiquitin from an E2 ubiquitin-conjugating enzyme in the form of a thioester and then directly transfers the ubiquitin to targeted substrates.</text>
</comment>
<evidence type="ECO:0000313" key="16">
    <source>
        <dbReference type="Proteomes" id="UP000054776"/>
    </source>
</evidence>
<keyword evidence="16" id="KW-1185">Reference proteome</keyword>
<dbReference type="PANTHER" id="PTHR45877:SF2">
    <property type="entry name" value="E3 UBIQUITIN-PROTEIN LIGASE SINA-RELATED"/>
    <property type="match status" value="1"/>
</dbReference>
<dbReference type="Pfam" id="PF00704">
    <property type="entry name" value="Glyco_hydro_18"/>
    <property type="match status" value="2"/>
</dbReference>
<feature type="domain" description="SIAH-type" evidence="13">
    <location>
        <begin position="106"/>
        <end position="166"/>
    </location>
</feature>
<evidence type="ECO:0000259" key="12">
    <source>
        <dbReference type="PROSITE" id="PS50089"/>
    </source>
</evidence>
<dbReference type="EMBL" id="JYDH01000076">
    <property type="protein sequence ID" value="KRY33860.1"/>
    <property type="molecule type" value="Genomic_DNA"/>
</dbReference>
<reference evidence="15 16" key="1">
    <citation type="submission" date="2015-01" db="EMBL/GenBank/DDBJ databases">
        <title>Evolution of Trichinella species and genotypes.</title>
        <authorList>
            <person name="Korhonen P.K."/>
            <person name="Edoardo P."/>
            <person name="Giuseppe L.R."/>
            <person name="Gasser R.B."/>
        </authorList>
    </citation>
    <scope>NUCLEOTIDE SEQUENCE [LARGE SCALE GENOMIC DNA]</scope>
    <source>
        <strain evidence="15">ISS3</strain>
    </source>
</reference>
<dbReference type="InterPro" id="IPR001223">
    <property type="entry name" value="Glyco_hydro18_cat"/>
</dbReference>
<comment type="domain">
    <text evidence="10">The SBD domain (substrate-binding domain) mediates the interaction with substrate proteins. It is related to the TRAF family.</text>
</comment>
<feature type="domain" description="GH18" evidence="14">
    <location>
        <begin position="664"/>
        <end position="963"/>
    </location>
</feature>
<feature type="compositionally biased region" description="Low complexity" evidence="11">
    <location>
        <begin position="15"/>
        <end position="29"/>
    </location>
</feature>
<dbReference type="InterPro" id="IPR004162">
    <property type="entry name" value="SINA-like_animal"/>
</dbReference>
<dbReference type="GO" id="GO:0031624">
    <property type="term" value="F:ubiquitin conjugating enzyme binding"/>
    <property type="evidence" value="ECO:0007669"/>
    <property type="project" value="TreeGrafter"/>
</dbReference>
<dbReference type="InterPro" id="IPR008974">
    <property type="entry name" value="TRAF-like"/>
</dbReference>
<dbReference type="EC" id="2.3.2.27" evidence="10"/>
<dbReference type="InterPro" id="IPR013010">
    <property type="entry name" value="Znf_SIAH"/>
</dbReference>
<dbReference type="GO" id="GO:0030154">
    <property type="term" value="P:cell differentiation"/>
    <property type="evidence" value="ECO:0007669"/>
    <property type="project" value="UniProtKB-ARBA"/>
</dbReference>
<evidence type="ECO:0000256" key="8">
    <source>
        <dbReference type="ARBA" id="ARBA00022833"/>
    </source>
</evidence>
<dbReference type="OrthoDB" id="941555at2759"/>
<dbReference type="Gene3D" id="2.60.210.10">
    <property type="entry name" value="Apoptosis, Tumor Necrosis Factor Receptor Associated Protein 2, Chain A"/>
    <property type="match status" value="1"/>
</dbReference>
<keyword evidence="7 10" id="KW-0833">Ubl conjugation pathway</keyword>
<dbReference type="CDD" id="cd03829">
    <property type="entry name" value="Sina"/>
    <property type="match status" value="1"/>
</dbReference>
<dbReference type="GO" id="GO:0005737">
    <property type="term" value="C:cytoplasm"/>
    <property type="evidence" value="ECO:0007669"/>
    <property type="project" value="InterPro"/>
</dbReference>